<evidence type="ECO:0000313" key="3">
    <source>
        <dbReference type="Proteomes" id="UP000199079"/>
    </source>
</evidence>
<feature type="domain" description="Glycosyl transferase family 1" evidence="1">
    <location>
        <begin position="217"/>
        <end position="383"/>
    </location>
</feature>
<dbReference type="OrthoDB" id="132546at2157"/>
<dbReference type="PANTHER" id="PTHR45947:SF3">
    <property type="entry name" value="SULFOQUINOVOSYL TRANSFERASE SQD2"/>
    <property type="match status" value="1"/>
</dbReference>
<evidence type="ECO:0000259" key="1">
    <source>
        <dbReference type="Pfam" id="PF00534"/>
    </source>
</evidence>
<reference evidence="3" key="1">
    <citation type="submission" date="2016-10" db="EMBL/GenBank/DDBJ databases">
        <authorList>
            <person name="Varghese N."/>
            <person name="Submissions S."/>
        </authorList>
    </citation>
    <scope>NUCLEOTIDE SEQUENCE [LARGE SCALE GENOMIC DNA]</scope>
    <source>
        <strain evidence="3">DC30,IBRC 10041,KCTC 4046</strain>
    </source>
</reference>
<dbReference type="CDD" id="cd03801">
    <property type="entry name" value="GT4_PimA-like"/>
    <property type="match status" value="1"/>
</dbReference>
<proteinExistence type="predicted"/>
<keyword evidence="3" id="KW-1185">Reference proteome</keyword>
<accession>A0A1H3IYE9</accession>
<dbReference type="InterPro" id="IPR050194">
    <property type="entry name" value="Glycosyltransferase_grp1"/>
</dbReference>
<sequence length="408" mass="46020">MTAKQEPDSLNSRDKEACQLVALASHPIQYQAPLFRELSSRDEIDLTVYFCDRQGIEAKTDSGFETEIAWDVPLLEGYDHVFLDNISPLEDTNSFFGLLNPGLVMKLREDQPDVLWIHGYMAATNTLAFAMAPFCDLGVIFRGESTLLDPPPWYVRSIKRQILRTLFETVDVFAAIGSRNREFYTSFDIADERIIDVPYTVDNDFWQSEAAKLPESDDLRDRHDISSDQTVFLFVGKLIERKRPDLLLQAFCTATANDDAILMFVGDGELRDQLERETRHRGRDEDVIFAGFQNQSELPEYYELSDVFVLPSRQENWGLVINEAMNFGLPIIATGEVGATEDLVDGENGFVIDTADVATLATAIKDCLERPGMVEEMGQVSKERIEDWGIEQTADGMIRCVQAVVNGV</sequence>
<protein>
    <submittedName>
        <fullName evidence="2">Glycosyltransferase involved in cell wall bisynthesis</fullName>
    </submittedName>
</protein>
<dbReference type="Gene3D" id="3.40.50.2000">
    <property type="entry name" value="Glycogen Phosphorylase B"/>
    <property type="match status" value="2"/>
</dbReference>
<dbReference type="EMBL" id="FNPC01000004">
    <property type="protein sequence ID" value="SDY32783.1"/>
    <property type="molecule type" value="Genomic_DNA"/>
</dbReference>
<keyword evidence="2" id="KW-0808">Transferase</keyword>
<name>A0A1H3IYE9_9EURY</name>
<dbReference type="Pfam" id="PF00534">
    <property type="entry name" value="Glycos_transf_1"/>
    <property type="match status" value="1"/>
</dbReference>
<dbReference type="RefSeq" id="WP_092732260.1">
    <property type="nucleotide sequence ID" value="NZ_FNPC01000004.1"/>
</dbReference>
<dbReference type="InterPro" id="IPR001296">
    <property type="entry name" value="Glyco_trans_1"/>
</dbReference>
<dbReference type="SUPFAM" id="SSF53756">
    <property type="entry name" value="UDP-Glycosyltransferase/glycogen phosphorylase"/>
    <property type="match status" value="1"/>
</dbReference>
<evidence type="ECO:0000313" key="2">
    <source>
        <dbReference type="EMBL" id="SDY32783.1"/>
    </source>
</evidence>
<dbReference type="GO" id="GO:0016757">
    <property type="term" value="F:glycosyltransferase activity"/>
    <property type="evidence" value="ECO:0007669"/>
    <property type="project" value="InterPro"/>
</dbReference>
<gene>
    <name evidence="2" type="ORF">SAMN05216564_104314</name>
</gene>
<organism evidence="2 3">
    <name type="scientific">Halopenitus persicus</name>
    <dbReference type="NCBI Taxonomy" id="1048396"/>
    <lineage>
        <taxon>Archaea</taxon>
        <taxon>Methanobacteriati</taxon>
        <taxon>Methanobacteriota</taxon>
        <taxon>Stenosarchaea group</taxon>
        <taxon>Halobacteria</taxon>
        <taxon>Halobacteriales</taxon>
        <taxon>Haloferacaceae</taxon>
        <taxon>Halopenitus</taxon>
    </lineage>
</organism>
<dbReference type="AlphaFoldDB" id="A0A1H3IYE9"/>
<dbReference type="Proteomes" id="UP000199079">
    <property type="component" value="Unassembled WGS sequence"/>
</dbReference>
<dbReference type="PANTHER" id="PTHR45947">
    <property type="entry name" value="SULFOQUINOVOSYL TRANSFERASE SQD2"/>
    <property type="match status" value="1"/>
</dbReference>